<dbReference type="InterPro" id="IPR036291">
    <property type="entry name" value="NAD(P)-bd_dom_sf"/>
</dbReference>
<dbReference type="GO" id="GO:0000166">
    <property type="term" value="F:nucleotide binding"/>
    <property type="evidence" value="ECO:0007669"/>
    <property type="project" value="InterPro"/>
</dbReference>
<evidence type="ECO:0000313" key="3">
    <source>
        <dbReference type="EMBL" id="GID13831.1"/>
    </source>
</evidence>
<proteinExistence type="predicted"/>
<dbReference type="SUPFAM" id="SSF51735">
    <property type="entry name" value="NAD(P)-binding Rossmann-fold domains"/>
    <property type="match status" value="1"/>
</dbReference>
<organism evidence="3 4">
    <name type="scientific">Actinocatenispora rupis</name>
    <dbReference type="NCBI Taxonomy" id="519421"/>
    <lineage>
        <taxon>Bacteria</taxon>
        <taxon>Bacillati</taxon>
        <taxon>Actinomycetota</taxon>
        <taxon>Actinomycetes</taxon>
        <taxon>Micromonosporales</taxon>
        <taxon>Micromonosporaceae</taxon>
        <taxon>Actinocatenispora</taxon>
    </lineage>
</organism>
<accession>A0A8J3J8U4</accession>
<feature type="domain" description="Gfo/Idh/MocA-like oxidoreductase N-terminal" evidence="2">
    <location>
        <begin position="17"/>
        <end position="130"/>
    </location>
</feature>
<dbReference type="InterPro" id="IPR050463">
    <property type="entry name" value="Gfo/Idh/MocA_oxidrdct_glycsds"/>
</dbReference>
<dbReference type="RefSeq" id="WP_203661237.1">
    <property type="nucleotide sequence ID" value="NZ_BAAAZM010000014.1"/>
</dbReference>
<keyword evidence="4" id="KW-1185">Reference proteome</keyword>
<dbReference type="Pfam" id="PF01408">
    <property type="entry name" value="GFO_IDH_MocA"/>
    <property type="match status" value="1"/>
</dbReference>
<dbReference type="PANTHER" id="PTHR43818">
    <property type="entry name" value="BCDNA.GH03377"/>
    <property type="match status" value="1"/>
</dbReference>
<dbReference type="EMBL" id="BOMB01000027">
    <property type="protein sequence ID" value="GID13831.1"/>
    <property type="molecule type" value="Genomic_DNA"/>
</dbReference>
<dbReference type="PANTHER" id="PTHR43818:SF11">
    <property type="entry name" value="BCDNA.GH03377"/>
    <property type="match status" value="1"/>
</dbReference>
<evidence type="ECO:0000256" key="1">
    <source>
        <dbReference type="ARBA" id="ARBA00023002"/>
    </source>
</evidence>
<dbReference type="GO" id="GO:0016491">
    <property type="term" value="F:oxidoreductase activity"/>
    <property type="evidence" value="ECO:0007669"/>
    <property type="project" value="UniProtKB-KW"/>
</dbReference>
<dbReference type="Gene3D" id="3.40.50.720">
    <property type="entry name" value="NAD(P)-binding Rossmann-like Domain"/>
    <property type="match status" value="1"/>
</dbReference>
<reference evidence="3" key="1">
    <citation type="submission" date="2021-01" db="EMBL/GenBank/DDBJ databases">
        <title>Whole genome shotgun sequence of Actinocatenispora rupis NBRC 107355.</title>
        <authorList>
            <person name="Komaki H."/>
            <person name="Tamura T."/>
        </authorList>
    </citation>
    <scope>NUCLEOTIDE SEQUENCE</scope>
    <source>
        <strain evidence="3">NBRC 107355</strain>
    </source>
</reference>
<gene>
    <name evidence="3" type="ORF">Aru02nite_47200</name>
</gene>
<comment type="caution">
    <text evidence="3">The sequence shown here is derived from an EMBL/GenBank/DDBJ whole genome shotgun (WGS) entry which is preliminary data.</text>
</comment>
<evidence type="ECO:0000313" key="4">
    <source>
        <dbReference type="Proteomes" id="UP000612808"/>
    </source>
</evidence>
<sequence length="307" mass="32744">MADDAVTTGPEHTDEPVRVGLVGAGPWATMTQAPMLTGGPETRLVGVWARRAEAARELAEPYGVPAFTEYGALLDECEAVAFAVPPDVQARMATEAARAGKAVLLDKPIGLTLAEAAGLAEAIDSAGVVSQLMLSNRYRPRIREFLARAARFDTLGAQARQITRAFVAGPFAFGWRLEYGVLHDVAPHSLDLLDAAVGKIDRVHATGDTRRWVALTLEHTNGAVSQLALTGEVPEGGYTELAMFGPAGELRLDFRDLAGDEADSAAGWATVRREFAAAVRSGRPHALDVHRGLHLQRLIDQALAGLR</sequence>
<evidence type="ECO:0000259" key="2">
    <source>
        <dbReference type="Pfam" id="PF01408"/>
    </source>
</evidence>
<dbReference type="SUPFAM" id="SSF55347">
    <property type="entry name" value="Glyceraldehyde-3-phosphate dehydrogenase-like, C-terminal domain"/>
    <property type="match status" value="1"/>
</dbReference>
<dbReference type="AlphaFoldDB" id="A0A8J3J8U4"/>
<dbReference type="Gene3D" id="3.30.360.10">
    <property type="entry name" value="Dihydrodipicolinate Reductase, domain 2"/>
    <property type="match status" value="1"/>
</dbReference>
<keyword evidence="1" id="KW-0560">Oxidoreductase</keyword>
<dbReference type="Proteomes" id="UP000612808">
    <property type="component" value="Unassembled WGS sequence"/>
</dbReference>
<name>A0A8J3J8U4_9ACTN</name>
<dbReference type="InterPro" id="IPR000683">
    <property type="entry name" value="Gfo/Idh/MocA-like_OxRdtase_N"/>
</dbReference>
<protein>
    <recommendedName>
        <fullName evidence="2">Gfo/Idh/MocA-like oxidoreductase N-terminal domain-containing protein</fullName>
    </recommendedName>
</protein>